<keyword evidence="1" id="KW-0732">Signal</keyword>
<accession>A0AAD5QKW8</accession>
<evidence type="ECO:0000313" key="3">
    <source>
        <dbReference type="Proteomes" id="UP001196413"/>
    </source>
</evidence>
<protein>
    <submittedName>
        <fullName evidence="2">Uncharacterized protein</fullName>
    </submittedName>
</protein>
<dbReference type="Proteomes" id="UP001196413">
    <property type="component" value="Unassembled WGS sequence"/>
</dbReference>
<name>A0AAD5QKW8_PARTN</name>
<reference evidence="2" key="1">
    <citation type="submission" date="2021-06" db="EMBL/GenBank/DDBJ databases">
        <title>Parelaphostrongylus tenuis whole genome reference sequence.</title>
        <authorList>
            <person name="Garwood T.J."/>
            <person name="Larsen P.A."/>
            <person name="Fountain-Jones N.M."/>
            <person name="Garbe J.R."/>
            <person name="Macchietto M.G."/>
            <person name="Kania S.A."/>
            <person name="Gerhold R.W."/>
            <person name="Richards J.E."/>
            <person name="Wolf T.M."/>
        </authorList>
    </citation>
    <scope>NUCLEOTIDE SEQUENCE</scope>
    <source>
        <strain evidence="2">MNPRO001-30</strain>
        <tissue evidence="2">Meninges</tissue>
    </source>
</reference>
<proteinExistence type="predicted"/>
<sequence length="219" mass="23420">MARLSTCSFLNLLLTIAAVSGCGLMPPGQGITRHFNVSGFSLPVAMVFSTAPNAPTQAPGISPSADAAKALVTRLVMQAVTDVLYQHGRAALLPDAVISMILGQLTIQVNYDPLECKMVFAPKKADDRYPGDRAPEQTCVVIGNTVTSICVKDMDCVINMATKIMPIPSQSISGSITITKIIMANWSRDMWQSVVSRAVRMLTLGSLETHFFSAITTVS</sequence>
<organism evidence="2 3">
    <name type="scientific">Parelaphostrongylus tenuis</name>
    <name type="common">Meningeal worm</name>
    <dbReference type="NCBI Taxonomy" id="148309"/>
    <lineage>
        <taxon>Eukaryota</taxon>
        <taxon>Metazoa</taxon>
        <taxon>Ecdysozoa</taxon>
        <taxon>Nematoda</taxon>
        <taxon>Chromadorea</taxon>
        <taxon>Rhabditida</taxon>
        <taxon>Rhabditina</taxon>
        <taxon>Rhabditomorpha</taxon>
        <taxon>Strongyloidea</taxon>
        <taxon>Metastrongylidae</taxon>
        <taxon>Parelaphostrongylus</taxon>
    </lineage>
</organism>
<feature type="signal peptide" evidence="1">
    <location>
        <begin position="1"/>
        <end position="21"/>
    </location>
</feature>
<comment type="caution">
    <text evidence="2">The sequence shown here is derived from an EMBL/GenBank/DDBJ whole genome shotgun (WGS) entry which is preliminary data.</text>
</comment>
<evidence type="ECO:0000313" key="2">
    <source>
        <dbReference type="EMBL" id="KAJ1355708.1"/>
    </source>
</evidence>
<dbReference type="EMBL" id="JAHQIW010002556">
    <property type="protein sequence ID" value="KAJ1355708.1"/>
    <property type="molecule type" value="Genomic_DNA"/>
</dbReference>
<feature type="chain" id="PRO_5042061387" evidence="1">
    <location>
        <begin position="22"/>
        <end position="219"/>
    </location>
</feature>
<dbReference type="PROSITE" id="PS51257">
    <property type="entry name" value="PROKAR_LIPOPROTEIN"/>
    <property type="match status" value="1"/>
</dbReference>
<gene>
    <name evidence="2" type="ORF">KIN20_013214</name>
</gene>
<dbReference type="AlphaFoldDB" id="A0AAD5QKW8"/>
<evidence type="ECO:0000256" key="1">
    <source>
        <dbReference type="SAM" id="SignalP"/>
    </source>
</evidence>
<keyword evidence="3" id="KW-1185">Reference proteome</keyword>